<reference evidence="4 5" key="1">
    <citation type="submission" date="2019-02" db="EMBL/GenBank/DDBJ databases">
        <title>The genomic architecture of introgression among sibling species of bacteria.</title>
        <authorList>
            <person name="Cavassim M.I.A."/>
            <person name="Moeskjaer S."/>
            <person name="Moslemi C."/>
            <person name="Fields B."/>
            <person name="Bachmann A."/>
            <person name="Vilhjalmsson B."/>
            <person name="Schierup M.H."/>
            <person name="Young J.P.W."/>
            <person name="Andersen S.U."/>
        </authorList>
    </citation>
    <scope>NUCLEOTIDE SEQUENCE [LARGE SCALE GENOMIC DNA]</scope>
    <source>
        <strain evidence="4 5">SM92</strain>
        <plasmid evidence="4">pSM92_Rh02</plasmid>
    </source>
</reference>
<feature type="domain" description="Response regulatory" evidence="3">
    <location>
        <begin position="7"/>
        <end position="121"/>
    </location>
</feature>
<accession>A0AB38HVB8</accession>
<dbReference type="SUPFAM" id="SSF52172">
    <property type="entry name" value="CheY-like"/>
    <property type="match status" value="1"/>
</dbReference>
<evidence type="ECO:0000313" key="5">
    <source>
        <dbReference type="Proteomes" id="UP000294215"/>
    </source>
</evidence>
<feature type="modified residue" description="4-aspartylphosphate" evidence="2">
    <location>
        <position position="56"/>
    </location>
</feature>
<organism evidence="4 5">
    <name type="scientific">Rhizobium ruizarguesonis</name>
    <dbReference type="NCBI Taxonomy" id="2081791"/>
    <lineage>
        <taxon>Bacteria</taxon>
        <taxon>Pseudomonadati</taxon>
        <taxon>Pseudomonadota</taxon>
        <taxon>Alphaproteobacteria</taxon>
        <taxon>Hyphomicrobiales</taxon>
        <taxon>Rhizobiaceae</taxon>
        <taxon>Rhizobium/Agrobacterium group</taxon>
        <taxon>Rhizobium</taxon>
    </lineage>
</organism>
<evidence type="ECO:0000256" key="2">
    <source>
        <dbReference type="PROSITE-ProRule" id="PRU00169"/>
    </source>
</evidence>
<dbReference type="PROSITE" id="PS50110">
    <property type="entry name" value="RESPONSE_REGULATORY"/>
    <property type="match status" value="1"/>
</dbReference>
<evidence type="ECO:0000259" key="3">
    <source>
        <dbReference type="PROSITE" id="PS50110"/>
    </source>
</evidence>
<gene>
    <name evidence="4" type="ORF">ELH40_31940</name>
</gene>
<sequence>MTSRKKHVSVVDDDESVREALPDLLRSFGLSVEAFASAEAFLNSTSLQTSDGMILDVAMPGMTGPELQQELGRRGRRISIIFITAIKDEDVRSRLIREGASDCLLKPFSADDLQDALRLASLLD</sequence>
<geneLocation type="plasmid" evidence="4">
    <name>pSM92_Rh02</name>
</geneLocation>
<keyword evidence="1 2" id="KW-0597">Phosphoprotein</keyword>
<dbReference type="EMBL" id="SIMR01000003">
    <property type="protein sequence ID" value="TBC05746.1"/>
    <property type="molecule type" value="Genomic_DNA"/>
</dbReference>
<dbReference type="Pfam" id="PF00072">
    <property type="entry name" value="Response_reg"/>
    <property type="match status" value="1"/>
</dbReference>
<comment type="caution">
    <text evidence="4">The sequence shown here is derived from an EMBL/GenBank/DDBJ whole genome shotgun (WGS) entry which is preliminary data.</text>
</comment>
<dbReference type="InterPro" id="IPR011006">
    <property type="entry name" value="CheY-like_superfamily"/>
</dbReference>
<dbReference type="AlphaFoldDB" id="A0AB38HVB8"/>
<proteinExistence type="predicted"/>
<protein>
    <submittedName>
        <fullName evidence="4">Response regulator</fullName>
    </submittedName>
</protein>
<evidence type="ECO:0000313" key="4">
    <source>
        <dbReference type="EMBL" id="TBC05746.1"/>
    </source>
</evidence>
<dbReference type="InterPro" id="IPR050595">
    <property type="entry name" value="Bact_response_regulator"/>
</dbReference>
<dbReference type="Proteomes" id="UP000294215">
    <property type="component" value="Unassembled WGS sequence"/>
</dbReference>
<dbReference type="PANTHER" id="PTHR44591:SF25">
    <property type="entry name" value="CHEMOTAXIS TWO-COMPONENT RESPONSE REGULATOR"/>
    <property type="match status" value="1"/>
</dbReference>
<dbReference type="SMART" id="SM00448">
    <property type="entry name" value="REC"/>
    <property type="match status" value="1"/>
</dbReference>
<dbReference type="InterPro" id="IPR001789">
    <property type="entry name" value="Sig_transdc_resp-reg_receiver"/>
</dbReference>
<dbReference type="GO" id="GO:0000160">
    <property type="term" value="P:phosphorelay signal transduction system"/>
    <property type="evidence" value="ECO:0007669"/>
    <property type="project" value="InterPro"/>
</dbReference>
<evidence type="ECO:0000256" key="1">
    <source>
        <dbReference type="ARBA" id="ARBA00022553"/>
    </source>
</evidence>
<dbReference type="Gene3D" id="3.40.50.2300">
    <property type="match status" value="1"/>
</dbReference>
<dbReference type="RefSeq" id="WP_128400986.1">
    <property type="nucleotide sequence ID" value="NZ_SIMK01000003.1"/>
</dbReference>
<keyword evidence="4" id="KW-0614">Plasmid</keyword>
<name>A0AB38HVB8_9HYPH</name>
<dbReference type="PANTHER" id="PTHR44591">
    <property type="entry name" value="STRESS RESPONSE REGULATOR PROTEIN 1"/>
    <property type="match status" value="1"/>
</dbReference>